<dbReference type="Proteomes" id="UP000546701">
    <property type="component" value="Unassembled WGS sequence"/>
</dbReference>
<dbReference type="EMBL" id="JACIJR010000002">
    <property type="protein sequence ID" value="MBB5728652.1"/>
    <property type="molecule type" value="Genomic_DNA"/>
</dbReference>
<gene>
    <name evidence="2" type="ORF">FHS99_001122</name>
</gene>
<sequence length="64" mass="6819">MISPDTPVYQLAVTAPAAVAPCVPADPVILFLWEHAADRAGNPNLRGGEDGRQGLPRIDRCIKP</sequence>
<feature type="compositionally biased region" description="Basic and acidic residues" evidence="1">
    <location>
        <begin position="47"/>
        <end position="64"/>
    </location>
</feature>
<protein>
    <submittedName>
        <fullName evidence="2">Uncharacterized protein</fullName>
    </submittedName>
</protein>
<evidence type="ECO:0000313" key="2">
    <source>
        <dbReference type="EMBL" id="MBB5728652.1"/>
    </source>
</evidence>
<proteinExistence type="predicted"/>
<evidence type="ECO:0000313" key="3">
    <source>
        <dbReference type="Proteomes" id="UP000546701"/>
    </source>
</evidence>
<dbReference type="AlphaFoldDB" id="A0A7W9BRB8"/>
<feature type="region of interest" description="Disordered" evidence="1">
    <location>
        <begin position="40"/>
        <end position="64"/>
    </location>
</feature>
<dbReference type="RefSeq" id="WP_157177495.1">
    <property type="nucleotide sequence ID" value="NZ_WRPJ01000007.1"/>
</dbReference>
<reference evidence="2 3" key="1">
    <citation type="submission" date="2020-08" db="EMBL/GenBank/DDBJ databases">
        <title>Genomic Encyclopedia of Type Strains, Phase IV (KMG-IV): sequencing the most valuable type-strain genomes for metagenomic binning, comparative biology and taxonomic classification.</title>
        <authorList>
            <person name="Goeker M."/>
        </authorList>
    </citation>
    <scope>NUCLEOTIDE SEQUENCE [LARGE SCALE GENOMIC DNA]</scope>
    <source>
        <strain evidence="2 3">DSM 103336</strain>
    </source>
</reference>
<name>A0A7W9BRB8_9SPHN</name>
<organism evidence="2 3">
    <name type="scientific">Sphingomonas prati</name>
    <dbReference type="NCBI Taxonomy" id="1843237"/>
    <lineage>
        <taxon>Bacteria</taxon>
        <taxon>Pseudomonadati</taxon>
        <taxon>Pseudomonadota</taxon>
        <taxon>Alphaproteobacteria</taxon>
        <taxon>Sphingomonadales</taxon>
        <taxon>Sphingomonadaceae</taxon>
        <taxon>Sphingomonas</taxon>
    </lineage>
</organism>
<comment type="caution">
    <text evidence="2">The sequence shown here is derived from an EMBL/GenBank/DDBJ whole genome shotgun (WGS) entry which is preliminary data.</text>
</comment>
<accession>A0A7W9BRB8</accession>
<evidence type="ECO:0000256" key="1">
    <source>
        <dbReference type="SAM" id="MobiDB-lite"/>
    </source>
</evidence>
<keyword evidence="3" id="KW-1185">Reference proteome</keyword>